<evidence type="ECO:0000256" key="3">
    <source>
        <dbReference type="ARBA" id="ARBA00022475"/>
    </source>
</evidence>
<keyword evidence="8 9" id="KW-0472">Membrane</keyword>
<proteinExistence type="predicted"/>
<keyword evidence="2" id="KW-0813">Transport</keyword>
<evidence type="ECO:0000256" key="7">
    <source>
        <dbReference type="ARBA" id="ARBA00022989"/>
    </source>
</evidence>
<evidence type="ECO:0000256" key="4">
    <source>
        <dbReference type="ARBA" id="ARBA00022597"/>
    </source>
</evidence>
<feature type="domain" description="PTS EIIC type-2" evidence="10">
    <location>
        <begin position="7"/>
        <end position="353"/>
    </location>
</feature>
<evidence type="ECO:0000256" key="6">
    <source>
        <dbReference type="ARBA" id="ARBA00022692"/>
    </source>
</evidence>
<evidence type="ECO:0000256" key="9">
    <source>
        <dbReference type="SAM" id="Phobius"/>
    </source>
</evidence>
<feature type="transmembrane region" description="Helical" evidence="9">
    <location>
        <begin position="141"/>
        <end position="163"/>
    </location>
</feature>
<comment type="subcellular location">
    <subcellularLocation>
        <location evidence="1">Cell inner membrane</location>
        <topology evidence="1">Multi-pass membrane protein</topology>
    </subcellularLocation>
</comment>
<dbReference type="PROSITE" id="PS51104">
    <property type="entry name" value="PTS_EIIC_TYPE_2"/>
    <property type="match status" value="1"/>
</dbReference>
<keyword evidence="5" id="KW-0598">Phosphotransferase system</keyword>
<dbReference type="PANTHER" id="PTHR30505:SF0">
    <property type="entry name" value="FRUCTOSE-LIKE PTS SYSTEM EIIBC COMPONENT-RELATED"/>
    <property type="match status" value="1"/>
</dbReference>
<feature type="transmembrane region" description="Helical" evidence="9">
    <location>
        <begin position="110"/>
        <end position="129"/>
    </location>
</feature>
<evidence type="ECO:0000313" key="12">
    <source>
        <dbReference type="Proteomes" id="UP000439965"/>
    </source>
</evidence>
<keyword evidence="7 9" id="KW-1133">Transmembrane helix</keyword>
<feature type="transmembrane region" description="Helical" evidence="9">
    <location>
        <begin position="323"/>
        <end position="343"/>
    </location>
</feature>
<comment type="caution">
    <text evidence="11">The sequence shown here is derived from an EMBL/GenBank/DDBJ whole genome shotgun (WGS) entry which is preliminary data.</text>
</comment>
<protein>
    <submittedName>
        <fullName evidence="11">PTS fructose transporter subunit IIC</fullName>
    </submittedName>
</protein>
<gene>
    <name evidence="11" type="ORF">GTI89_07945</name>
</gene>
<dbReference type="InterPro" id="IPR006327">
    <property type="entry name" value="PTS_IIC_fruc"/>
</dbReference>
<keyword evidence="3" id="KW-1003">Cell membrane</keyword>
<keyword evidence="4" id="KW-0762">Sugar transport</keyword>
<dbReference type="RefSeq" id="WP_160805958.1">
    <property type="nucleotide sequence ID" value="NZ_WVTI01000005.1"/>
</dbReference>
<dbReference type="GO" id="GO:0009401">
    <property type="term" value="P:phosphoenolpyruvate-dependent sugar phosphotransferase system"/>
    <property type="evidence" value="ECO:0007669"/>
    <property type="project" value="UniProtKB-KW"/>
</dbReference>
<dbReference type="AlphaFoldDB" id="A0A6I4XH86"/>
<evidence type="ECO:0000256" key="2">
    <source>
        <dbReference type="ARBA" id="ARBA00022448"/>
    </source>
</evidence>
<dbReference type="GO" id="GO:0090563">
    <property type="term" value="F:protein-phosphocysteine-sugar phosphotransferase activity"/>
    <property type="evidence" value="ECO:0007669"/>
    <property type="project" value="TreeGrafter"/>
</dbReference>
<evidence type="ECO:0000259" key="10">
    <source>
        <dbReference type="PROSITE" id="PS51104"/>
    </source>
</evidence>
<accession>A0A6I4XH86</accession>
<name>A0A6I4XH86_ENTGA</name>
<dbReference type="EMBL" id="WVTI01000005">
    <property type="protein sequence ID" value="MXS25986.1"/>
    <property type="molecule type" value="Genomic_DNA"/>
</dbReference>
<organism evidence="11 12">
    <name type="scientific">Enterococcus gallinarum</name>
    <dbReference type="NCBI Taxonomy" id="1353"/>
    <lineage>
        <taxon>Bacteria</taxon>
        <taxon>Bacillati</taxon>
        <taxon>Bacillota</taxon>
        <taxon>Bacilli</taxon>
        <taxon>Lactobacillales</taxon>
        <taxon>Enterococcaceae</taxon>
        <taxon>Enterococcus</taxon>
    </lineage>
</organism>
<dbReference type="GO" id="GO:0005886">
    <property type="term" value="C:plasma membrane"/>
    <property type="evidence" value="ECO:0007669"/>
    <property type="project" value="UniProtKB-SubCell"/>
</dbReference>
<dbReference type="InterPro" id="IPR050864">
    <property type="entry name" value="Bacterial_PTS_Sugar_Transport"/>
</dbReference>
<evidence type="ECO:0000313" key="11">
    <source>
        <dbReference type="EMBL" id="MXS25986.1"/>
    </source>
</evidence>
<evidence type="ECO:0000256" key="8">
    <source>
        <dbReference type="ARBA" id="ARBA00023136"/>
    </source>
</evidence>
<evidence type="ECO:0000256" key="1">
    <source>
        <dbReference type="ARBA" id="ARBA00004429"/>
    </source>
</evidence>
<sequence>MKGKFEVKKHVLTGISYMIPIIVAGGILGALAKGFGGYNIGDLVQPGVTPFSEMDPYTWTGFWWGVNKLSSYAMAFAVAVMAAGTAYSIAGRPAIVPALILGYTANETKAGFLGGLLVAFVIGYGVNWVKKWKVPSWMQGLMPVLVIPVIVTLVSGMLFLMIFSPPLAFIMDRFQQWIIALNGGAKSVIGGVIGACMGFDLGGPINKTASLAANALGADGINGPMAAKLVGGMTPPIGAFIATLLAKKKFVQAQIDTAKAAFPMGLCFITEGVLPFAAADPVRFIISSVLGSATAGAIAVGSGVESVAAHGGIFVIPMMTNPLMFVVALVIGSVVTGVVYAVIKRETVAETETVENSETDDFDFDITLEE</sequence>
<dbReference type="GO" id="GO:0005351">
    <property type="term" value="F:carbohydrate:proton symporter activity"/>
    <property type="evidence" value="ECO:0007669"/>
    <property type="project" value="InterPro"/>
</dbReference>
<dbReference type="GO" id="GO:0008982">
    <property type="term" value="F:protein-N(PI)-phosphohistidine-sugar phosphotransferase activity"/>
    <property type="evidence" value="ECO:0007669"/>
    <property type="project" value="InterPro"/>
</dbReference>
<dbReference type="Proteomes" id="UP000439965">
    <property type="component" value="Unassembled WGS sequence"/>
</dbReference>
<feature type="transmembrane region" description="Helical" evidence="9">
    <location>
        <begin position="284"/>
        <end position="303"/>
    </location>
</feature>
<dbReference type="NCBIfam" id="TIGR01427">
    <property type="entry name" value="PTS_IIC_fructo"/>
    <property type="match status" value="1"/>
</dbReference>
<dbReference type="PANTHER" id="PTHR30505">
    <property type="entry name" value="FRUCTOSE-LIKE PERMEASE"/>
    <property type="match status" value="1"/>
</dbReference>
<reference evidence="11 12" key="1">
    <citation type="submission" date="2019-04" db="EMBL/GenBank/DDBJ databases">
        <title>Step-wise assembly of the neonatal virome modulated by breast feeding.</title>
        <authorList>
            <person name="Liang G."/>
            <person name="Bushman F."/>
        </authorList>
    </citation>
    <scope>NUCLEOTIDE SEQUENCE [LARGE SCALE GENOMIC DNA]</scope>
    <source>
        <strain evidence="11 12">E3404</strain>
    </source>
</reference>
<feature type="transmembrane region" description="Helical" evidence="9">
    <location>
        <begin position="12"/>
        <end position="32"/>
    </location>
</feature>
<evidence type="ECO:0000256" key="5">
    <source>
        <dbReference type="ARBA" id="ARBA00022683"/>
    </source>
</evidence>
<feature type="transmembrane region" description="Helical" evidence="9">
    <location>
        <begin position="69"/>
        <end position="90"/>
    </location>
</feature>
<keyword evidence="6 9" id="KW-0812">Transmembrane</keyword>
<dbReference type="InterPro" id="IPR013014">
    <property type="entry name" value="PTS_EIIC_2"/>
</dbReference>